<comment type="caution">
    <text evidence="2">The sequence shown here is derived from an EMBL/GenBank/DDBJ whole genome shotgun (WGS) entry which is preliminary data.</text>
</comment>
<dbReference type="Gene3D" id="3.30.450.180">
    <property type="match status" value="1"/>
</dbReference>
<evidence type="ECO:0000313" key="3">
    <source>
        <dbReference type="Proteomes" id="UP001596047"/>
    </source>
</evidence>
<gene>
    <name evidence="2" type="ORF">ACFPYJ_01440</name>
</gene>
<dbReference type="Proteomes" id="UP001596047">
    <property type="component" value="Unassembled WGS sequence"/>
</dbReference>
<dbReference type="Pfam" id="PF17765">
    <property type="entry name" value="MLTR_LBD"/>
    <property type="match status" value="1"/>
</dbReference>
<feature type="domain" description="MmyB-like transcription regulator ligand binding" evidence="1">
    <location>
        <begin position="2"/>
        <end position="154"/>
    </location>
</feature>
<dbReference type="EMBL" id="JBHSOW010000007">
    <property type="protein sequence ID" value="MFC5647797.1"/>
    <property type="molecule type" value="Genomic_DNA"/>
</dbReference>
<proteinExistence type="predicted"/>
<keyword evidence="3" id="KW-1185">Reference proteome</keyword>
<sequence>MTPSLRKILDNIAYPAILVGNRTDVIAWNAPVTALFGDFGSLAAAERNMTWQVFANPSLRERVADWETYAAYAIAIFRGYFDSYIGDPWFTSFVEELKQVSPFFREHWDLHDIRNKAEMIIEFIGPGRTRQRYDISSFFDVNGNKDIHFCVYTPID</sequence>
<organism evidence="2 3">
    <name type="scientific">Paenibacillus solisilvae</name>
    <dbReference type="NCBI Taxonomy" id="2486751"/>
    <lineage>
        <taxon>Bacteria</taxon>
        <taxon>Bacillati</taxon>
        <taxon>Bacillota</taxon>
        <taxon>Bacilli</taxon>
        <taxon>Bacillales</taxon>
        <taxon>Paenibacillaceae</taxon>
        <taxon>Paenibacillus</taxon>
    </lineage>
</organism>
<dbReference type="RefSeq" id="WP_379186253.1">
    <property type="nucleotide sequence ID" value="NZ_JBHSOW010000007.1"/>
</dbReference>
<name>A0ABW0VPW7_9BACL</name>
<dbReference type="PANTHER" id="PTHR35010">
    <property type="entry name" value="BLL4672 PROTEIN-RELATED"/>
    <property type="match status" value="1"/>
</dbReference>
<reference evidence="3" key="1">
    <citation type="journal article" date="2019" name="Int. J. Syst. Evol. Microbiol.">
        <title>The Global Catalogue of Microorganisms (GCM) 10K type strain sequencing project: providing services to taxonomists for standard genome sequencing and annotation.</title>
        <authorList>
            <consortium name="The Broad Institute Genomics Platform"/>
            <consortium name="The Broad Institute Genome Sequencing Center for Infectious Disease"/>
            <person name="Wu L."/>
            <person name="Ma J."/>
        </authorList>
    </citation>
    <scope>NUCLEOTIDE SEQUENCE [LARGE SCALE GENOMIC DNA]</scope>
    <source>
        <strain evidence="3">CGMCC 1.3240</strain>
    </source>
</reference>
<evidence type="ECO:0000259" key="1">
    <source>
        <dbReference type="Pfam" id="PF17765"/>
    </source>
</evidence>
<dbReference type="InterPro" id="IPR041413">
    <property type="entry name" value="MLTR_LBD"/>
</dbReference>
<evidence type="ECO:0000313" key="2">
    <source>
        <dbReference type="EMBL" id="MFC5647797.1"/>
    </source>
</evidence>
<protein>
    <recommendedName>
        <fullName evidence="1">MmyB-like transcription regulator ligand binding domain-containing protein</fullName>
    </recommendedName>
</protein>
<accession>A0ABW0VPW7</accession>